<keyword evidence="2" id="KW-1133">Transmembrane helix</keyword>
<proteinExistence type="predicted"/>
<sequence length="293" mass="30918">MAVPMAIRSSRTFLPAALGGLVAALVLLAMPVGLVETIVASSGLSEAWPAAAPPLGLKARLLIAGFGALMVMGFAWVGRGSVSTPLLQDYGRRDGVRGVSDMGFALSKLGWLSRGRNIRPSGGRPALRRADAHPDAPARTPIFASRDFDGLDIFPRIAPARVEAPEPVEAAEQPVVVTLPLPPTQQALAPDVSDAEFEEVVEVAEPAAPAETFAETARPMSAPRAEPMTLADLTARLERGLAQRERHAPAGRGVIADMPVEQAIPVRDRVEDEVDQALRAALGTLRAMAGRTR</sequence>
<keyword evidence="4" id="KW-1185">Reference proteome</keyword>
<dbReference type="AlphaFoldDB" id="A0A846M6G6"/>
<evidence type="ECO:0000313" key="3">
    <source>
        <dbReference type="EMBL" id="NIJ17459.1"/>
    </source>
</evidence>
<keyword evidence="2" id="KW-0472">Membrane</keyword>
<organism evidence="3 4">
    <name type="scientific">Sphingobium vermicomposti</name>
    <dbReference type="NCBI Taxonomy" id="529005"/>
    <lineage>
        <taxon>Bacteria</taxon>
        <taxon>Pseudomonadati</taxon>
        <taxon>Pseudomonadota</taxon>
        <taxon>Alphaproteobacteria</taxon>
        <taxon>Sphingomonadales</taxon>
        <taxon>Sphingomonadaceae</taxon>
        <taxon>Sphingobium</taxon>
    </lineage>
</organism>
<evidence type="ECO:0000256" key="2">
    <source>
        <dbReference type="SAM" id="Phobius"/>
    </source>
</evidence>
<protein>
    <submittedName>
        <fullName evidence="3">Uncharacterized protein</fullName>
    </submittedName>
</protein>
<evidence type="ECO:0000313" key="4">
    <source>
        <dbReference type="Proteomes" id="UP000576821"/>
    </source>
</evidence>
<comment type="caution">
    <text evidence="3">The sequence shown here is derived from an EMBL/GenBank/DDBJ whole genome shotgun (WGS) entry which is preliminary data.</text>
</comment>
<evidence type="ECO:0000256" key="1">
    <source>
        <dbReference type="SAM" id="MobiDB-lite"/>
    </source>
</evidence>
<name>A0A846M6G6_9SPHN</name>
<reference evidence="3 4" key="1">
    <citation type="submission" date="2020-03" db="EMBL/GenBank/DDBJ databases">
        <title>Genomic Encyclopedia of Type Strains, Phase IV (KMG-IV): sequencing the most valuable type-strain genomes for metagenomic binning, comparative biology and taxonomic classification.</title>
        <authorList>
            <person name="Goeker M."/>
        </authorList>
    </citation>
    <scope>NUCLEOTIDE SEQUENCE [LARGE SCALE GENOMIC DNA]</scope>
    <source>
        <strain evidence="3 4">DSM 21299</strain>
    </source>
</reference>
<gene>
    <name evidence="3" type="ORF">FHS54_002448</name>
</gene>
<feature type="region of interest" description="Disordered" evidence="1">
    <location>
        <begin position="122"/>
        <end position="141"/>
    </location>
</feature>
<dbReference type="EMBL" id="JAASQR010000003">
    <property type="protein sequence ID" value="NIJ17459.1"/>
    <property type="molecule type" value="Genomic_DNA"/>
</dbReference>
<dbReference type="Proteomes" id="UP000576821">
    <property type="component" value="Unassembled WGS sequence"/>
</dbReference>
<keyword evidence="2" id="KW-0812">Transmembrane</keyword>
<accession>A0A846M6G6</accession>
<feature type="transmembrane region" description="Helical" evidence="2">
    <location>
        <begin position="57"/>
        <end position="77"/>
    </location>
</feature>